<proteinExistence type="inferred from homology"/>
<keyword evidence="6" id="KW-1185">Reference proteome</keyword>
<dbReference type="KEGG" id="bna:106448989"/>
<evidence type="ECO:0000256" key="1">
    <source>
        <dbReference type="ARBA" id="ARBA00007692"/>
    </source>
</evidence>
<dbReference type="STRING" id="3708.A0A078GQ22"/>
<dbReference type="GO" id="GO:0009507">
    <property type="term" value="C:chloroplast"/>
    <property type="evidence" value="ECO:0000318"/>
    <property type="project" value="GO_Central"/>
</dbReference>
<protein>
    <submittedName>
        <fullName evidence="4">(rape) hypothetical protein</fullName>
    </submittedName>
    <submittedName>
        <fullName evidence="5">BnaC09g32350D protein</fullName>
    </submittedName>
</protein>
<evidence type="ECO:0000313" key="5">
    <source>
        <dbReference type="EMBL" id="CDY28640.1"/>
    </source>
</evidence>
<evidence type="ECO:0000256" key="2">
    <source>
        <dbReference type="ARBA" id="ARBA00022472"/>
    </source>
</evidence>
<name>A0A078GQ22_BRANA</name>
<dbReference type="Gramene" id="CDY28640">
    <property type="protein sequence ID" value="CDY28640"/>
    <property type="gene ID" value="GSBRNA2T00040701001"/>
</dbReference>
<reference evidence="4" key="3">
    <citation type="submission" date="2021-01" db="EMBL/GenBank/DDBJ databases">
        <authorList>
            <consortium name="Genoscope - CEA"/>
            <person name="William W."/>
        </authorList>
    </citation>
    <scope>NUCLEOTIDE SEQUENCE</scope>
</reference>
<dbReference type="EMBL" id="HG994373">
    <property type="protein sequence ID" value="CAF1762478.1"/>
    <property type="molecule type" value="Genomic_DNA"/>
</dbReference>
<reference evidence="5" key="2">
    <citation type="submission" date="2014-06" db="EMBL/GenBank/DDBJ databases">
        <authorList>
            <person name="Genoscope - CEA"/>
        </authorList>
    </citation>
    <scope>NUCLEOTIDE SEQUENCE</scope>
</reference>
<dbReference type="Proteomes" id="UP001295469">
    <property type="component" value="Chromosome C09"/>
</dbReference>
<dbReference type="Proteomes" id="UP000028999">
    <property type="component" value="Unassembled WGS sequence"/>
</dbReference>
<dbReference type="InterPro" id="IPR038538">
    <property type="entry name" value="MTERF_sf"/>
</dbReference>
<dbReference type="PaxDb" id="3708-A0A078GQ22"/>
<dbReference type="SMART" id="SM00733">
    <property type="entry name" value="Mterf"/>
    <property type="match status" value="5"/>
</dbReference>
<dbReference type="PANTHER" id="PTHR13068">
    <property type="entry name" value="CGI-12 PROTEIN-RELATED"/>
    <property type="match status" value="1"/>
</dbReference>
<keyword evidence="3" id="KW-0809">Transit peptide</keyword>
<dbReference type="OrthoDB" id="764594at2759"/>
<organism evidence="5 6">
    <name type="scientific">Brassica napus</name>
    <name type="common">Rape</name>
    <dbReference type="NCBI Taxonomy" id="3708"/>
    <lineage>
        <taxon>Eukaryota</taxon>
        <taxon>Viridiplantae</taxon>
        <taxon>Streptophyta</taxon>
        <taxon>Embryophyta</taxon>
        <taxon>Tracheophyta</taxon>
        <taxon>Spermatophyta</taxon>
        <taxon>Magnoliopsida</taxon>
        <taxon>eudicotyledons</taxon>
        <taxon>Gunneridae</taxon>
        <taxon>Pentapetalae</taxon>
        <taxon>rosids</taxon>
        <taxon>malvids</taxon>
        <taxon>Brassicales</taxon>
        <taxon>Brassicaceae</taxon>
        <taxon>Brassiceae</taxon>
        <taxon>Brassica</taxon>
    </lineage>
</organism>
<dbReference type="PANTHER" id="PTHR13068:SF157">
    <property type="entry name" value="TRANSCRIPTION TERMINATION FACTOR MTEF18, MITOCHONDRIAL-LIKE"/>
    <property type="match status" value="1"/>
</dbReference>
<evidence type="ECO:0000256" key="3">
    <source>
        <dbReference type="ARBA" id="ARBA00022946"/>
    </source>
</evidence>
<evidence type="ECO:0000313" key="4">
    <source>
        <dbReference type="EMBL" id="CAF1762478.1"/>
    </source>
</evidence>
<dbReference type="Gene3D" id="1.25.70.10">
    <property type="entry name" value="Transcription termination factor 3, mitochondrial"/>
    <property type="match status" value="2"/>
</dbReference>
<keyword evidence="2" id="KW-0806">Transcription termination</keyword>
<dbReference type="GO" id="GO:0003676">
    <property type="term" value="F:nucleic acid binding"/>
    <property type="evidence" value="ECO:0007669"/>
    <property type="project" value="InterPro"/>
</dbReference>
<dbReference type="GO" id="GO:0006353">
    <property type="term" value="P:DNA-templated transcription termination"/>
    <property type="evidence" value="ECO:0007669"/>
    <property type="project" value="UniProtKB-KW"/>
</dbReference>
<reference evidence="5 6" key="1">
    <citation type="journal article" date="2014" name="Science">
        <title>Plant genetics. Early allopolyploid evolution in the post-Neolithic Brassica napus oilseed genome.</title>
        <authorList>
            <person name="Chalhoub B."/>
            <person name="Denoeud F."/>
            <person name="Liu S."/>
            <person name="Parkin I.A."/>
            <person name="Tang H."/>
            <person name="Wang X."/>
            <person name="Chiquet J."/>
            <person name="Belcram H."/>
            <person name="Tong C."/>
            <person name="Samans B."/>
            <person name="Correa M."/>
            <person name="Da Silva C."/>
            <person name="Just J."/>
            <person name="Falentin C."/>
            <person name="Koh C.S."/>
            <person name="Le Clainche I."/>
            <person name="Bernard M."/>
            <person name="Bento P."/>
            <person name="Noel B."/>
            <person name="Labadie K."/>
            <person name="Alberti A."/>
            <person name="Charles M."/>
            <person name="Arnaud D."/>
            <person name="Guo H."/>
            <person name="Daviaud C."/>
            <person name="Alamery S."/>
            <person name="Jabbari K."/>
            <person name="Zhao M."/>
            <person name="Edger P.P."/>
            <person name="Chelaifa H."/>
            <person name="Tack D."/>
            <person name="Lassalle G."/>
            <person name="Mestiri I."/>
            <person name="Schnel N."/>
            <person name="Le Paslier M.C."/>
            <person name="Fan G."/>
            <person name="Renault V."/>
            <person name="Bayer P.E."/>
            <person name="Golicz A.A."/>
            <person name="Manoli S."/>
            <person name="Lee T.H."/>
            <person name="Thi V.H."/>
            <person name="Chalabi S."/>
            <person name="Hu Q."/>
            <person name="Fan C."/>
            <person name="Tollenaere R."/>
            <person name="Lu Y."/>
            <person name="Battail C."/>
            <person name="Shen J."/>
            <person name="Sidebottom C.H."/>
            <person name="Wang X."/>
            <person name="Canaguier A."/>
            <person name="Chauveau A."/>
            <person name="Berard A."/>
            <person name="Deniot G."/>
            <person name="Guan M."/>
            <person name="Liu Z."/>
            <person name="Sun F."/>
            <person name="Lim Y.P."/>
            <person name="Lyons E."/>
            <person name="Town C.D."/>
            <person name="Bancroft I."/>
            <person name="Wang X."/>
            <person name="Meng J."/>
            <person name="Ma J."/>
            <person name="Pires J.C."/>
            <person name="King G.J."/>
            <person name="Brunel D."/>
            <person name="Delourme R."/>
            <person name="Renard M."/>
            <person name="Aury J.M."/>
            <person name="Adams K.L."/>
            <person name="Batley J."/>
            <person name="Snowdon R.J."/>
            <person name="Tost J."/>
            <person name="Edwards D."/>
            <person name="Zhou Y."/>
            <person name="Hua W."/>
            <person name="Sharpe A.G."/>
            <person name="Paterson A.H."/>
            <person name="Guan C."/>
            <person name="Wincker P."/>
        </authorList>
    </citation>
    <scope>NUCLEOTIDE SEQUENCE [LARGE SCALE GENOMIC DNA]</scope>
    <source>
        <strain evidence="6">cv. Darmor-bzh</strain>
    </source>
</reference>
<keyword evidence="2" id="KW-0804">Transcription</keyword>
<comment type="similarity">
    <text evidence="1">Belongs to the mTERF family.</text>
</comment>
<dbReference type="InterPro" id="IPR003690">
    <property type="entry name" value="MTERF"/>
</dbReference>
<dbReference type="OMA" id="PPETHIK"/>
<sequence>MNQNRIIVVRFRSKPLACTTVSSVYCGPVQVKSAGLSLVSLSEQRELPQLERKEVMSRIRNPRFFFSLIKRVLQAPPETHIKPFFNPRYFATAIAGEKHSVRTRIENQRKAQAAMLDYFYITRGLQFLVAESMSKNAPLFNDNLLEKLDCDTPDDDADIALSITRFLRFHPINEFEPFFESLGLKPSEYNHLLPSDKMFLNEDAFLLENYNTFWIYGIGLKQMGKIFKEARGVFGYETGVLASKIKAFEDLGLSKSFVSRIIVCSPRILVGDMNVEVGKALEILKTVGVGVEWVNENLSEEEDESYDWRSMHRVLSLLRDLCFNDSELRELLKKHPRLVFEDSGEWTLFLGGFLTKLGSSKSELSSFFLKFPEIEVKKCVLNLRHCFLFLKKIKMECDEIGKIFRSHSSWLGACSLKKPRTLLDRLSVGTRRLCQVIQENPEVMKKWTMGLKVQPLPPTGEEETSRLMKTQFLINLGYDQNSEEMERAVKKFRGRGSELQQRFDFLVSLGLNEKDVRNMVNAFPQILCQASDLLEAKVNYIVNELGYPFSIFVTFPSCLVFTLQRMKLRLGMIPFMEGKVKAISSLLGCSDKHFVSHYVNRHPDGPKHWEDLKKQILYE</sequence>
<dbReference type="GO" id="GO:0009658">
    <property type="term" value="P:chloroplast organization"/>
    <property type="evidence" value="ECO:0000318"/>
    <property type="project" value="GO_Central"/>
</dbReference>
<dbReference type="EMBL" id="LK032224">
    <property type="protein sequence ID" value="CDY28640.1"/>
    <property type="molecule type" value="Genomic_DNA"/>
</dbReference>
<accession>A0A078GQ22</accession>
<evidence type="ECO:0000313" key="6">
    <source>
        <dbReference type="Proteomes" id="UP000028999"/>
    </source>
</evidence>
<keyword evidence="2" id="KW-0805">Transcription regulation</keyword>
<dbReference type="AlphaFoldDB" id="A0A078GQ22"/>
<gene>
    <name evidence="5" type="primary">BnaC09g32350D</name>
    <name evidence="4" type="ORF">DARMORV10_C09P46740.1</name>
    <name evidence="5" type="ORF">GSBRNA2T00040701001</name>
</gene>
<dbReference type="Pfam" id="PF02536">
    <property type="entry name" value="mTERF"/>
    <property type="match status" value="1"/>
</dbReference>